<evidence type="ECO:0000256" key="2">
    <source>
        <dbReference type="ARBA" id="ARBA00022692"/>
    </source>
</evidence>
<feature type="region of interest" description="Disordered" evidence="5">
    <location>
        <begin position="1"/>
        <end position="25"/>
    </location>
</feature>
<feature type="transmembrane region" description="Helical" evidence="6">
    <location>
        <begin position="34"/>
        <end position="55"/>
    </location>
</feature>
<keyword evidence="8" id="KW-1185">Reference proteome</keyword>
<organism evidence="7 8">
    <name type="scientific">Nocardiopsis suaedae</name>
    <dbReference type="NCBI Taxonomy" id="3018444"/>
    <lineage>
        <taxon>Bacteria</taxon>
        <taxon>Bacillati</taxon>
        <taxon>Actinomycetota</taxon>
        <taxon>Actinomycetes</taxon>
        <taxon>Streptosporangiales</taxon>
        <taxon>Nocardiopsidaceae</taxon>
        <taxon>Nocardiopsis</taxon>
    </lineage>
</organism>
<evidence type="ECO:0000256" key="5">
    <source>
        <dbReference type="SAM" id="MobiDB-lite"/>
    </source>
</evidence>
<dbReference type="Gene3D" id="1.20.1740.10">
    <property type="entry name" value="Amino acid/polyamine transporter I"/>
    <property type="match status" value="1"/>
</dbReference>
<evidence type="ECO:0000256" key="3">
    <source>
        <dbReference type="ARBA" id="ARBA00022989"/>
    </source>
</evidence>
<name>A0ABT4TVF8_9ACTN</name>
<dbReference type="RefSeq" id="WP_270681282.1">
    <property type="nucleotide sequence ID" value="NZ_JAQFWP010000098.1"/>
</dbReference>
<dbReference type="EMBL" id="JAQFWP010000098">
    <property type="protein sequence ID" value="MDA2808694.1"/>
    <property type="molecule type" value="Genomic_DNA"/>
</dbReference>
<gene>
    <name evidence="7" type="ORF">O4U47_29585</name>
</gene>
<proteinExistence type="predicted"/>
<feature type="transmembrane region" description="Helical" evidence="6">
    <location>
        <begin position="67"/>
        <end position="89"/>
    </location>
</feature>
<evidence type="ECO:0000256" key="6">
    <source>
        <dbReference type="SAM" id="Phobius"/>
    </source>
</evidence>
<feature type="transmembrane region" description="Helical" evidence="6">
    <location>
        <begin position="401"/>
        <end position="425"/>
    </location>
</feature>
<feature type="transmembrane region" description="Helical" evidence="6">
    <location>
        <begin position="110"/>
        <end position="141"/>
    </location>
</feature>
<feature type="transmembrane region" description="Helical" evidence="6">
    <location>
        <begin position="326"/>
        <end position="347"/>
    </location>
</feature>
<comment type="caution">
    <text evidence="7">The sequence shown here is derived from an EMBL/GenBank/DDBJ whole genome shotgun (WGS) entry which is preliminary data.</text>
</comment>
<evidence type="ECO:0000313" key="7">
    <source>
        <dbReference type="EMBL" id="MDA2808694.1"/>
    </source>
</evidence>
<feature type="transmembrane region" description="Helical" evidence="6">
    <location>
        <begin position="147"/>
        <end position="164"/>
    </location>
</feature>
<feature type="transmembrane region" description="Helical" evidence="6">
    <location>
        <begin position="375"/>
        <end position="395"/>
    </location>
</feature>
<dbReference type="PANTHER" id="PTHR11706">
    <property type="entry name" value="SOLUTE CARRIER PROTEIN FAMILY 11 MEMBER"/>
    <property type="match status" value="1"/>
</dbReference>
<keyword evidence="2 6" id="KW-0812">Transmembrane</keyword>
<dbReference type="Proteomes" id="UP001165685">
    <property type="component" value="Unassembled WGS sequence"/>
</dbReference>
<feature type="transmembrane region" description="Helical" evidence="6">
    <location>
        <begin position="282"/>
        <end position="302"/>
    </location>
</feature>
<sequence>MSPASEPLQPSDEMERRALDEEAASPPDLRGVRALRYIGPGLLIAMAGIGTSHLVTAPVAGANFEYALLWVLPVAFLFKWQGFELAVRYTAATGESIVAAYARVPGPRTWAVWALGIATLVIGCTAVGAIVAAAAAVLWAWLGAGPLLLYGIGLSLLTVGLLLSGRYRALEAVNKVLAIVLVVGTVIAFAFAGVQAESLMYMVVPVIPAGSALVIAGLMGWMPTDLTVGVWGSLWMKDKRKGMVRIREVLGPDAVENTPERYRAYADGWFKAALYDFRIGHIVSWVIATMYLLLGAAILFSVEDKPQGAGTVLAISGIFTETVGPWMFPVFLLGAFAALFSTVFIIYDGFPRALAASATAVFPPRADRPWWTERNAGLGMIALMLVSMVVALTVLPDPAWLVPAAGAVSFAISPVLFAINLYVALKFIPERYRPGRFGIVWSWISVVVLTLLTLWVVPQTLGLF</sequence>
<evidence type="ECO:0000313" key="8">
    <source>
        <dbReference type="Proteomes" id="UP001165685"/>
    </source>
</evidence>
<dbReference type="PANTHER" id="PTHR11706:SF3">
    <property type="entry name" value="METAL ION TRANSPORT PROTEIN"/>
    <property type="match status" value="1"/>
</dbReference>
<dbReference type="NCBIfam" id="NF037982">
    <property type="entry name" value="Nramp_1"/>
    <property type="match status" value="1"/>
</dbReference>
<dbReference type="Pfam" id="PF01566">
    <property type="entry name" value="Nramp"/>
    <property type="match status" value="1"/>
</dbReference>
<accession>A0ABT4TVF8</accession>
<protein>
    <submittedName>
        <fullName evidence="7">Nramp family divalent metal transporter</fullName>
    </submittedName>
</protein>
<evidence type="ECO:0000256" key="4">
    <source>
        <dbReference type="ARBA" id="ARBA00023136"/>
    </source>
</evidence>
<reference evidence="7" key="1">
    <citation type="submission" date="2023-01" db="EMBL/GenBank/DDBJ databases">
        <title>Draft genome sequence of Nocardiopsis sp. LSu2-4 isolated from halophytes.</title>
        <authorList>
            <person name="Duangmal K."/>
            <person name="Chantavorakit T."/>
        </authorList>
    </citation>
    <scope>NUCLEOTIDE SEQUENCE</scope>
    <source>
        <strain evidence="7">LSu2-4</strain>
    </source>
</reference>
<evidence type="ECO:0000256" key="1">
    <source>
        <dbReference type="ARBA" id="ARBA00004141"/>
    </source>
</evidence>
<comment type="subcellular location">
    <subcellularLocation>
        <location evidence="1">Membrane</location>
        <topology evidence="1">Multi-pass membrane protein</topology>
    </subcellularLocation>
</comment>
<feature type="transmembrane region" description="Helical" evidence="6">
    <location>
        <begin position="437"/>
        <end position="457"/>
    </location>
</feature>
<feature type="transmembrane region" description="Helical" evidence="6">
    <location>
        <begin position="176"/>
        <end position="194"/>
    </location>
</feature>
<keyword evidence="3 6" id="KW-1133">Transmembrane helix</keyword>
<feature type="transmembrane region" description="Helical" evidence="6">
    <location>
        <begin position="206"/>
        <end position="235"/>
    </location>
</feature>
<keyword evidence="4 6" id="KW-0472">Membrane</keyword>
<dbReference type="InterPro" id="IPR001046">
    <property type="entry name" value="NRAMP_fam"/>
</dbReference>